<dbReference type="Proteomes" id="UP001498398">
    <property type="component" value="Unassembled WGS sequence"/>
</dbReference>
<dbReference type="PANTHER" id="PTHR10071">
    <property type="entry name" value="TRANSCRIPTION FACTOR GATA FAMILY MEMBER"/>
    <property type="match status" value="1"/>
</dbReference>
<evidence type="ECO:0000256" key="4">
    <source>
        <dbReference type="ARBA" id="ARBA00022833"/>
    </source>
</evidence>
<dbReference type="SUPFAM" id="SSF57716">
    <property type="entry name" value="Glucocorticoid receptor-like (DNA-binding domain)"/>
    <property type="match status" value="1"/>
</dbReference>
<keyword evidence="3 6" id="KW-0863">Zinc-finger</keyword>
<dbReference type="PROSITE" id="PS50114">
    <property type="entry name" value="GATA_ZN_FINGER_2"/>
    <property type="match status" value="1"/>
</dbReference>
<dbReference type="PANTHER" id="PTHR10071:SF281">
    <property type="entry name" value="BOX A-BINDING FACTOR-RELATED"/>
    <property type="match status" value="1"/>
</dbReference>
<evidence type="ECO:0000259" key="8">
    <source>
        <dbReference type="PROSITE" id="PS50114"/>
    </source>
</evidence>
<comment type="caution">
    <text evidence="9">The sequence shown here is derived from an EMBL/GenBank/DDBJ whole genome shotgun (WGS) entry which is preliminary data.</text>
</comment>
<dbReference type="InterPro" id="IPR039355">
    <property type="entry name" value="Transcription_factor_GATA"/>
</dbReference>
<evidence type="ECO:0000313" key="10">
    <source>
        <dbReference type="Proteomes" id="UP001498398"/>
    </source>
</evidence>
<keyword evidence="4" id="KW-0862">Zinc</keyword>
<feature type="domain" description="GATA-type" evidence="8">
    <location>
        <begin position="105"/>
        <end position="148"/>
    </location>
</feature>
<dbReference type="EMBL" id="JBANRG010000060">
    <property type="protein sequence ID" value="KAK7442013.1"/>
    <property type="molecule type" value="Genomic_DNA"/>
</dbReference>
<evidence type="ECO:0000256" key="3">
    <source>
        <dbReference type="ARBA" id="ARBA00022771"/>
    </source>
</evidence>
<name>A0ABR1IXP6_9AGAR</name>
<proteinExistence type="predicted"/>
<keyword evidence="10" id="KW-1185">Reference proteome</keyword>
<protein>
    <submittedName>
        <fullName evidence="9">GATA type transcriptional activator</fullName>
    </submittedName>
</protein>
<dbReference type="Pfam" id="PF00320">
    <property type="entry name" value="GATA"/>
    <property type="match status" value="1"/>
</dbReference>
<feature type="compositionally biased region" description="Polar residues" evidence="7">
    <location>
        <begin position="169"/>
        <end position="191"/>
    </location>
</feature>
<dbReference type="SMART" id="SM00401">
    <property type="entry name" value="ZnF_GATA"/>
    <property type="match status" value="1"/>
</dbReference>
<reference evidence="9 10" key="1">
    <citation type="submission" date="2024-01" db="EMBL/GenBank/DDBJ databases">
        <title>A draft genome for the cacao thread blight pathogen Marasmiellus scandens.</title>
        <authorList>
            <person name="Baruah I.K."/>
            <person name="Leung J."/>
            <person name="Bukari Y."/>
            <person name="Amoako-Attah I."/>
            <person name="Meinhardt L.W."/>
            <person name="Bailey B.A."/>
            <person name="Cohen S.P."/>
        </authorList>
    </citation>
    <scope>NUCLEOTIDE SEQUENCE [LARGE SCALE GENOMIC DNA]</scope>
    <source>
        <strain evidence="9 10">GH-19</strain>
    </source>
</reference>
<dbReference type="CDD" id="cd00202">
    <property type="entry name" value="ZnF_GATA"/>
    <property type="match status" value="1"/>
</dbReference>
<sequence>MTQEINQSLLLRLRARGPMSARQLLLREGAPPELVKEVNLLGGFDDDAFGAPAPAPPQNTIKALPAVGGGQGNQNVLDGEIATPTSLRGRAQAQPRPEAADVMAQCYNCHMTATPLWRKDDEGKMICNAYGHSSARPISMKSAVIRKRSRHDSRQGGTFFGRNTLCQSGVSRQASPARDTSPTLAPDSSTSPSPPQLKYYDPYISPLGYLMSNHFLSCLQAA</sequence>
<dbReference type="InterPro" id="IPR013088">
    <property type="entry name" value="Znf_NHR/GATA"/>
</dbReference>
<evidence type="ECO:0000256" key="7">
    <source>
        <dbReference type="SAM" id="MobiDB-lite"/>
    </source>
</evidence>
<evidence type="ECO:0000313" key="9">
    <source>
        <dbReference type="EMBL" id="KAK7442013.1"/>
    </source>
</evidence>
<organism evidence="9 10">
    <name type="scientific">Marasmiellus scandens</name>
    <dbReference type="NCBI Taxonomy" id="2682957"/>
    <lineage>
        <taxon>Eukaryota</taxon>
        <taxon>Fungi</taxon>
        <taxon>Dikarya</taxon>
        <taxon>Basidiomycota</taxon>
        <taxon>Agaricomycotina</taxon>
        <taxon>Agaricomycetes</taxon>
        <taxon>Agaricomycetidae</taxon>
        <taxon>Agaricales</taxon>
        <taxon>Marasmiineae</taxon>
        <taxon>Omphalotaceae</taxon>
        <taxon>Marasmiellus</taxon>
    </lineage>
</organism>
<gene>
    <name evidence="9" type="primary">SFU1</name>
    <name evidence="9" type="ORF">VKT23_016290</name>
</gene>
<keyword evidence="2" id="KW-0479">Metal-binding</keyword>
<accession>A0ABR1IXP6</accession>
<evidence type="ECO:0000256" key="2">
    <source>
        <dbReference type="ARBA" id="ARBA00022723"/>
    </source>
</evidence>
<evidence type="ECO:0000256" key="6">
    <source>
        <dbReference type="PROSITE-ProRule" id="PRU00094"/>
    </source>
</evidence>
<evidence type="ECO:0000256" key="1">
    <source>
        <dbReference type="ARBA" id="ARBA00004123"/>
    </source>
</evidence>
<evidence type="ECO:0000256" key="5">
    <source>
        <dbReference type="ARBA" id="ARBA00023242"/>
    </source>
</evidence>
<dbReference type="Gene3D" id="3.30.50.10">
    <property type="entry name" value="Erythroid Transcription Factor GATA-1, subunit A"/>
    <property type="match status" value="1"/>
</dbReference>
<dbReference type="InterPro" id="IPR000679">
    <property type="entry name" value="Znf_GATA"/>
</dbReference>
<comment type="subcellular location">
    <subcellularLocation>
        <location evidence="1">Nucleus</location>
    </subcellularLocation>
</comment>
<keyword evidence="5" id="KW-0539">Nucleus</keyword>
<feature type="region of interest" description="Disordered" evidence="7">
    <location>
        <begin position="169"/>
        <end position="197"/>
    </location>
</feature>